<feature type="region of interest" description="Disordered" evidence="1">
    <location>
        <begin position="1"/>
        <end position="93"/>
    </location>
</feature>
<dbReference type="WBParaSite" id="SPAL_0000452400.1">
    <property type="protein sequence ID" value="SPAL_0000452400.1"/>
    <property type="gene ID" value="SPAL_0000452400"/>
</dbReference>
<proteinExistence type="predicted"/>
<feature type="compositionally biased region" description="Low complexity" evidence="1">
    <location>
        <begin position="15"/>
        <end position="35"/>
    </location>
</feature>
<evidence type="ECO:0000313" key="3">
    <source>
        <dbReference type="WBParaSite" id="SPAL_0000452400.1"/>
    </source>
</evidence>
<evidence type="ECO:0000256" key="1">
    <source>
        <dbReference type="SAM" id="MobiDB-lite"/>
    </source>
</evidence>
<keyword evidence="2" id="KW-1185">Reference proteome</keyword>
<reference evidence="3" key="1">
    <citation type="submission" date="2017-02" db="UniProtKB">
        <authorList>
            <consortium name="WormBaseParasite"/>
        </authorList>
    </citation>
    <scope>IDENTIFICATION</scope>
</reference>
<dbReference type="Proteomes" id="UP000046392">
    <property type="component" value="Unplaced"/>
</dbReference>
<organism evidence="2 3">
    <name type="scientific">Strongyloides papillosus</name>
    <name type="common">Intestinal threadworm</name>
    <dbReference type="NCBI Taxonomy" id="174720"/>
    <lineage>
        <taxon>Eukaryota</taxon>
        <taxon>Metazoa</taxon>
        <taxon>Ecdysozoa</taxon>
        <taxon>Nematoda</taxon>
        <taxon>Chromadorea</taxon>
        <taxon>Rhabditida</taxon>
        <taxon>Tylenchina</taxon>
        <taxon>Panagrolaimomorpha</taxon>
        <taxon>Strongyloidoidea</taxon>
        <taxon>Strongyloididae</taxon>
        <taxon>Strongyloides</taxon>
    </lineage>
</organism>
<evidence type="ECO:0000313" key="2">
    <source>
        <dbReference type="Proteomes" id="UP000046392"/>
    </source>
</evidence>
<name>A0A0N5BEV5_STREA</name>
<sequence length="246" mass="27921">MENAIGSSSLKKDNSLSYMGSASSSLSNSSMVNKSKNGKKYSSKNNNYPIRNRSSSVGNFKGKQKDEPSNNVIIHRNRSISRKDKSQSNGSPTSDFIVPRFSILSKNCISTNERDLEQLDIISSKILKDGLGIILSFKFRNNYFSDIIEEVTQNEKLWCIENVELIMPQLLALIMSKSIKNKITSLKIIQRIIRDFPDVISSDDKKGRKIKEYLLQILVNEPMILINTDKTFQKDMIFVVKQINSL</sequence>
<protein>
    <submittedName>
        <fullName evidence="3">Katanin_con80 domain-containing protein</fullName>
    </submittedName>
</protein>
<dbReference type="AlphaFoldDB" id="A0A0N5BEV5"/>
<accession>A0A0N5BEV5</accession>